<evidence type="ECO:0000259" key="2">
    <source>
        <dbReference type="Pfam" id="PF03732"/>
    </source>
</evidence>
<evidence type="ECO:0000256" key="1">
    <source>
        <dbReference type="SAM" id="MobiDB-lite"/>
    </source>
</evidence>
<accession>A0A8T1QS13</accession>
<gene>
    <name evidence="3" type="ORF">CIPAW_04G054900</name>
</gene>
<dbReference type="Pfam" id="PF13975">
    <property type="entry name" value="gag-asp_proteas"/>
    <property type="match status" value="1"/>
</dbReference>
<organism evidence="3 4">
    <name type="scientific">Carya illinoinensis</name>
    <name type="common">Pecan</name>
    <dbReference type="NCBI Taxonomy" id="32201"/>
    <lineage>
        <taxon>Eukaryota</taxon>
        <taxon>Viridiplantae</taxon>
        <taxon>Streptophyta</taxon>
        <taxon>Embryophyta</taxon>
        <taxon>Tracheophyta</taxon>
        <taxon>Spermatophyta</taxon>
        <taxon>Magnoliopsida</taxon>
        <taxon>eudicotyledons</taxon>
        <taxon>Gunneridae</taxon>
        <taxon>Pentapetalae</taxon>
        <taxon>rosids</taxon>
        <taxon>fabids</taxon>
        <taxon>Fagales</taxon>
        <taxon>Juglandaceae</taxon>
        <taxon>Carya</taxon>
    </lineage>
</organism>
<feature type="compositionally biased region" description="Basic and acidic residues" evidence="1">
    <location>
        <begin position="364"/>
        <end position="386"/>
    </location>
</feature>
<dbReference type="CDD" id="cd00303">
    <property type="entry name" value="retropepsin_like"/>
    <property type="match status" value="1"/>
</dbReference>
<feature type="region of interest" description="Disordered" evidence="1">
    <location>
        <begin position="695"/>
        <end position="739"/>
    </location>
</feature>
<feature type="compositionally biased region" description="Polar residues" evidence="1">
    <location>
        <begin position="695"/>
        <end position="707"/>
    </location>
</feature>
<comment type="caution">
    <text evidence="3">The sequence shown here is derived from an EMBL/GenBank/DDBJ whole genome shotgun (WGS) entry which is preliminary data.</text>
</comment>
<feature type="region of interest" description="Disordered" evidence="1">
    <location>
        <begin position="335"/>
        <end position="386"/>
    </location>
</feature>
<dbReference type="InterPro" id="IPR005162">
    <property type="entry name" value="Retrotrans_gag_dom"/>
</dbReference>
<proteinExistence type="predicted"/>
<dbReference type="AlphaFoldDB" id="A0A8T1QS13"/>
<dbReference type="PANTHER" id="PTHR15503">
    <property type="entry name" value="LDOC1 RELATED"/>
    <property type="match status" value="1"/>
</dbReference>
<name>A0A8T1QS13_CARIL</name>
<reference evidence="3" key="1">
    <citation type="submission" date="2020-12" db="EMBL/GenBank/DDBJ databases">
        <title>WGS assembly of Carya illinoinensis cv. Pawnee.</title>
        <authorList>
            <person name="Platts A."/>
            <person name="Shu S."/>
            <person name="Wright S."/>
            <person name="Barry K."/>
            <person name="Edger P."/>
            <person name="Pires J.C."/>
            <person name="Schmutz J."/>
        </authorList>
    </citation>
    <scope>NUCLEOTIDE SEQUENCE</scope>
    <source>
        <tissue evidence="3">Leaf</tissue>
    </source>
</reference>
<dbReference type="Pfam" id="PF03732">
    <property type="entry name" value="Retrotrans_gag"/>
    <property type="match status" value="1"/>
</dbReference>
<evidence type="ECO:0000313" key="3">
    <source>
        <dbReference type="EMBL" id="KAG6656924.1"/>
    </source>
</evidence>
<feature type="compositionally biased region" description="Basic and acidic residues" evidence="1">
    <location>
        <begin position="335"/>
        <end position="352"/>
    </location>
</feature>
<keyword evidence="4" id="KW-1185">Reference proteome</keyword>
<feature type="domain" description="Retrotransposon gag" evidence="2">
    <location>
        <begin position="212"/>
        <end position="305"/>
    </location>
</feature>
<dbReference type="InterPro" id="IPR032567">
    <property type="entry name" value="RTL1-rel"/>
</dbReference>
<sequence length="739" mass="83781">MADPSEITMEVQETRKSKRSKDSSSSMESRLDGIERAMAKILAKIEEWDQSHREVSTLDNTVTRMEVAVADVRDRLDIVEQGMEELGLEGQSESLKESILSTIQPTIEAQRVENVAFQDRVLGELTKLHGQMEEYRVGLEETKADWAICKRAVANGGVVGAGMMATPRVDTPKPKEFDGKRDAKELDNYMWHMERYFEALNMQDERVKVRTASLYLTNLAGTWWRRKHSEIEKGTCSIDSWEEFKRELKRQFYPENVAIHARKRMKELKHTSSIRNYVEEFSALMLQITNMSEEDLLFNFIDGLKSWVAQELKRRGVNDISTALTVAETLEEFEYHKSDNSSKPKSSKDNHTKGGGAKGFKPPQYKDRGDKPSTSKEGKKDYSKDKKPKDACFLCNGPHWARDCPKRKALNAMLEEKEVQEKSHLGCLQLLNSLKASTKPTTKDRSLMFVEVLVNGKKSHAMVDSGASHNFIKKEEATRLGIPLKKGQGWLKTVNSEAKPLDGIAHGVELQLGTWRGTVDFSVAPMDDFNIVLGMEFLRQFNVVSLPHYNSVCILEGGPCMIPTVSKPNTTQLLSAMQFKKGWKKGEVSYLASMEENEVKISSPPPKESQKVLRDYEDVMPPKLPKQLPPRRKVDHQIELEPGAKPPAKAPYRMSPPELEEPRRQLKELLDAGFIQPSKAPYGAPVLFQLGNQRSRGGNLKITSEGSMKTPRRGRREVWWGRMSPPRNSREFPTLLEAS</sequence>
<feature type="region of interest" description="Disordered" evidence="1">
    <location>
        <begin position="1"/>
        <end position="30"/>
    </location>
</feature>
<evidence type="ECO:0000313" key="4">
    <source>
        <dbReference type="Proteomes" id="UP000811609"/>
    </source>
</evidence>
<protein>
    <recommendedName>
        <fullName evidence="2">Retrotransposon gag domain-containing protein</fullName>
    </recommendedName>
</protein>
<dbReference type="EMBL" id="CM031812">
    <property type="protein sequence ID" value="KAG6656924.1"/>
    <property type="molecule type" value="Genomic_DNA"/>
</dbReference>
<dbReference type="Proteomes" id="UP000811609">
    <property type="component" value="Chromosome 4"/>
</dbReference>
<dbReference type="PANTHER" id="PTHR15503:SF45">
    <property type="entry name" value="RNA-DIRECTED DNA POLYMERASE HOMOLOG"/>
    <property type="match status" value="1"/>
</dbReference>